<comment type="caution">
    <text evidence="4">The sequence shown here is derived from an EMBL/GenBank/DDBJ whole genome shotgun (WGS) entry which is preliminary data.</text>
</comment>
<proteinExistence type="predicted"/>
<organism evidence="4 5">
    <name type="scientific">Micromonospora echinospora</name>
    <name type="common">Micromonospora purpurea</name>
    <dbReference type="NCBI Taxonomy" id="1877"/>
    <lineage>
        <taxon>Bacteria</taxon>
        <taxon>Bacillati</taxon>
        <taxon>Actinomycetota</taxon>
        <taxon>Actinomycetes</taxon>
        <taxon>Micromonosporales</taxon>
        <taxon>Micromonosporaceae</taxon>
        <taxon>Micromonospora</taxon>
    </lineage>
</organism>
<reference evidence="4 5" key="1">
    <citation type="submission" date="2020-08" db="EMBL/GenBank/DDBJ databases">
        <title>Sequencing the genomes of 1000 actinobacteria strains.</title>
        <authorList>
            <person name="Klenk H.-P."/>
        </authorList>
    </citation>
    <scope>NUCLEOTIDE SEQUENCE [LARGE SCALE GENOMIC DNA]</scope>
    <source>
        <strain evidence="4 5">DSM 43036</strain>
    </source>
</reference>
<dbReference type="Gene3D" id="1.10.10.10">
    <property type="entry name" value="Winged helix-like DNA-binding domain superfamily/Winged helix DNA-binding domain"/>
    <property type="match status" value="1"/>
</dbReference>
<keyword evidence="4" id="KW-0238">DNA-binding</keyword>
<evidence type="ECO:0000259" key="3">
    <source>
        <dbReference type="SMART" id="SM01043"/>
    </source>
</evidence>
<dbReference type="GeneID" id="300292948"/>
<dbReference type="InterPro" id="IPR005158">
    <property type="entry name" value="BTAD"/>
</dbReference>
<feature type="domain" description="Bacterial transcriptional activator" evidence="3">
    <location>
        <begin position="520"/>
        <end position="640"/>
    </location>
</feature>
<dbReference type="InterPro" id="IPR036388">
    <property type="entry name" value="WH-like_DNA-bd_sf"/>
</dbReference>
<evidence type="ECO:0000313" key="5">
    <source>
        <dbReference type="Proteomes" id="UP000618986"/>
    </source>
</evidence>
<feature type="region of interest" description="Disordered" evidence="1">
    <location>
        <begin position="113"/>
        <end position="143"/>
    </location>
</feature>
<sequence>MNGARRLAGATVVLAVLAIPPWLLTTLTRAHLPGWPTSTQLRDWLTDPLTPATLTTGLIAVAWLLWLGMTYTVTVTAARRLRAGARWVRHLPLPTPWQAAATSIAGAAALTTAHTPTTHPPNPPTPVTADELQHPSDTPQTERGGVVVPGGWLPDDTAHHIAAAAALVWLRRRRAHQPGQPDTNATQLTPLPATITAVQAVIADQPPPPTATTGAMQAPLPPAGIRLAGDGADHAARGLLVTRLLTALRDPTDTTPVIITSNTLTRLLPSVAETVATIPGLHVIDTLEHAAVLLPASRTSSTADRRIPSLVMTAGPATAAPPDLPGARVVTLDAGAPLPTWRVDRHGHTVDHQTGQPRPRMCVLDGTAAADLLAVLAQPATEVLDPAASVPARPVDRAQAKIPRQSSRVTPPTPRQPTETTATAIRLRVLGRPALHIDSNEVTIRRSAALQILVFLAVHPDGATTTQLVQALWPGLPAHTVTGRLYTTLSDLRSTIRATTADPMVVHTEGRYHLDPRADVDLWRLQAAAHHSATTDAPGSWQAVIDAYTGDLAAGHTWPWIDPPREATRRLALDAHTTAAAAQTDPHERLRLLQAAIRIDPYNQQLHQLAADQLNALGDSAAAADLLHTHRQRLRLAGILDQPMITAR</sequence>
<keyword evidence="2" id="KW-1133">Transmembrane helix</keyword>
<dbReference type="SMART" id="SM01043">
    <property type="entry name" value="BTAD"/>
    <property type="match status" value="1"/>
</dbReference>
<protein>
    <submittedName>
        <fullName evidence="4">DNA-binding SARP family transcriptional activator</fullName>
    </submittedName>
</protein>
<dbReference type="PANTHER" id="PTHR35807">
    <property type="entry name" value="TRANSCRIPTIONAL REGULATOR REDD-RELATED"/>
    <property type="match status" value="1"/>
</dbReference>
<dbReference type="InterPro" id="IPR016032">
    <property type="entry name" value="Sig_transdc_resp-reg_C-effctor"/>
</dbReference>
<name>A0ABR6MBR9_MICEC</name>
<dbReference type="RefSeq" id="WP_116508996.1">
    <property type="nucleotide sequence ID" value="NZ_JACHJC010000001.1"/>
</dbReference>
<gene>
    <name evidence="4" type="ORF">FHU28_002373</name>
</gene>
<dbReference type="Gene3D" id="1.25.40.10">
    <property type="entry name" value="Tetratricopeptide repeat domain"/>
    <property type="match status" value="1"/>
</dbReference>
<keyword evidence="2" id="KW-0472">Membrane</keyword>
<dbReference type="SUPFAM" id="SSF46894">
    <property type="entry name" value="C-terminal effector domain of the bipartite response regulators"/>
    <property type="match status" value="1"/>
</dbReference>
<evidence type="ECO:0000256" key="2">
    <source>
        <dbReference type="SAM" id="Phobius"/>
    </source>
</evidence>
<feature type="transmembrane region" description="Helical" evidence="2">
    <location>
        <begin position="54"/>
        <end position="78"/>
    </location>
</feature>
<dbReference type="EMBL" id="JACHJC010000001">
    <property type="protein sequence ID" value="MBB5112534.1"/>
    <property type="molecule type" value="Genomic_DNA"/>
</dbReference>
<dbReference type="GO" id="GO:0003677">
    <property type="term" value="F:DNA binding"/>
    <property type="evidence" value="ECO:0007669"/>
    <property type="project" value="UniProtKB-KW"/>
</dbReference>
<keyword evidence="2" id="KW-0812">Transmembrane</keyword>
<dbReference type="Proteomes" id="UP000618986">
    <property type="component" value="Unassembled WGS sequence"/>
</dbReference>
<keyword evidence="5" id="KW-1185">Reference proteome</keyword>
<dbReference type="InterPro" id="IPR011990">
    <property type="entry name" value="TPR-like_helical_dom_sf"/>
</dbReference>
<accession>A0ABR6MBR9</accession>
<evidence type="ECO:0000256" key="1">
    <source>
        <dbReference type="SAM" id="MobiDB-lite"/>
    </source>
</evidence>
<dbReference type="InterPro" id="IPR051677">
    <property type="entry name" value="AfsR-DnrI-RedD_regulator"/>
</dbReference>
<evidence type="ECO:0000313" key="4">
    <source>
        <dbReference type="EMBL" id="MBB5112534.1"/>
    </source>
</evidence>
<feature type="region of interest" description="Disordered" evidence="1">
    <location>
        <begin position="388"/>
        <end position="420"/>
    </location>
</feature>